<dbReference type="AlphaFoldDB" id="A0A7K0BYN2"/>
<sequence>MSRFTTIGMGVAAAAALTVSATPALAAPSAPAGRSVSHGKPARSCPEETYYTVKWKKAVSYWVPRTTFVDGKGGTVTGRIDRSWTKSATLEKGAEASIGAVWATVKGHVSKSATKSNTVTVGHWYTHDISRNKYGHIRYRVIGYRVLFYKMAVRRSCKTVLLDAFYGNIPTEQEGWKYWETSRL</sequence>
<comment type="caution">
    <text evidence="2">The sequence shown here is derived from an EMBL/GenBank/DDBJ whole genome shotgun (WGS) entry which is preliminary data.</text>
</comment>
<feature type="chain" id="PRO_5029905722" evidence="1">
    <location>
        <begin position="27"/>
        <end position="184"/>
    </location>
</feature>
<accession>A0A7K0BYN2</accession>
<protein>
    <submittedName>
        <fullName evidence="2">Uncharacterized protein</fullName>
    </submittedName>
</protein>
<proteinExistence type="predicted"/>
<name>A0A7K0BYN2_9ACTN</name>
<keyword evidence="3" id="KW-1185">Reference proteome</keyword>
<dbReference type="Proteomes" id="UP000487268">
    <property type="component" value="Unassembled WGS sequence"/>
</dbReference>
<evidence type="ECO:0000313" key="3">
    <source>
        <dbReference type="Proteomes" id="UP000487268"/>
    </source>
</evidence>
<feature type="signal peptide" evidence="1">
    <location>
        <begin position="1"/>
        <end position="26"/>
    </location>
</feature>
<evidence type="ECO:0000256" key="1">
    <source>
        <dbReference type="SAM" id="SignalP"/>
    </source>
</evidence>
<gene>
    <name evidence="2" type="ORF">ACRB68_38310</name>
</gene>
<dbReference type="RefSeq" id="WP_194293365.1">
    <property type="nucleotide sequence ID" value="NZ_WEGH01000002.1"/>
</dbReference>
<dbReference type="EMBL" id="WEGH01000002">
    <property type="protein sequence ID" value="MQY05754.1"/>
    <property type="molecule type" value="Genomic_DNA"/>
</dbReference>
<evidence type="ECO:0000313" key="2">
    <source>
        <dbReference type="EMBL" id="MQY05754.1"/>
    </source>
</evidence>
<organism evidence="2 3">
    <name type="scientific">Actinomadura macrotermitis</name>
    <dbReference type="NCBI Taxonomy" id="2585200"/>
    <lineage>
        <taxon>Bacteria</taxon>
        <taxon>Bacillati</taxon>
        <taxon>Actinomycetota</taxon>
        <taxon>Actinomycetes</taxon>
        <taxon>Streptosporangiales</taxon>
        <taxon>Thermomonosporaceae</taxon>
        <taxon>Actinomadura</taxon>
    </lineage>
</organism>
<keyword evidence="1" id="KW-0732">Signal</keyword>
<reference evidence="2 3" key="1">
    <citation type="submission" date="2019-10" db="EMBL/GenBank/DDBJ databases">
        <title>Actinomadura rubteroloni sp. nov. and Actinomadura macrotermitis sp. nov., isolated from the gut of fungus growing-termite Macrotermes natalensis.</title>
        <authorList>
            <person name="Benndorf R."/>
            <person name="Martin K."/>
            <person name="Kuefner M."/>
            <person name="De Beer W."/>
            <person name="Kaster A.-K."/>
            <person name="Vollmers J."/>
            <person name="Poulsen M."/>
            <person name="Beemelmanns C."/>
        </authorList>
    </citation>
    <scope>NUCLEOTIDE SEQUENCE [LARGE SCALE GENOMIC DNA]</scope>
    <source>
        <strain evidence="2 3">RB68</strain>
    </source>
</reference>